<dbReference type="InterPro" id="IPR012337">
    <property type="entry name" value="RNaseH-like_sf"/>
</dbReference>
<dbReference type="GO" id="GO:0003676">
    <property type="term" value="F:nucleic acid binding"/>
    <property type="evidence" value="ECO:0007669"/>
    <property type="project" value="InterPro"/>
</dbReference>
<evidence type="ECO:0000313" key="2">
    <source>
        <dbReference type="EMBL" id="RVW88929.1"/>
    </source>
</evidence>
<feature type="domain" description="Integrase catalytic" evidence="1">
    <location>
        <begin position="1"/>
        <end position="106"/>
    </location>
</feature>
<name>A0A438HWU8_VITVI</name>
<protein>
    <submittedName>
        <fullName evidence="2">Retrovirus-related Pol polyprotein from transposon RE1</fullName>
    </submittedName>
</protein>
<evidence type="ECO:0000313" key="3">
    <source>
        <dbReference type="Proteomes" id="UP000288805"/>
    </source>
</evidence>
<comment type="caution">
    <text evidence="2">The sequence shown here is derived from an EMBL/GenBank/DDBJ whole genome shotgun (WGS) entry which is preliminary data.</text>
</comment>
<proteinExistence type="predicted"/>
<evidence type="ECO:0000259" key="1">
    <source>
        <dbReference type="PROSITE" id="PS50994"/>
    </source>
</evidence>
<organism evidence="2 3">
    <name type="scientific">Vitis vinifera</name>
    <name type="common">Grape</name>
    <dbReference type="NCBI Taxonomy" id="29760"/>
    <lineage>
        <taxon>Eukaryota</taxon>
        <taxon>Viridiplantae</taxon>
        <taxon>Streptophyta</taxon>
        <taxon>Embryophyta</taxon>
        <taxon>Tracheophyta</taxon>
        <taxon>Spermatophyta</taxon>
        <taxon>Magnoliopsida</taxon>
        <taxon>eudicotyledons</taxon>
        <taxon>Gunneridae</taxon>
        <taxon>Pentapetalae</taxon>
        <taxon>rosids</taxon>
        <taxon>Vitales</taxon>
        <taxon>Vitaceae</taxon>
        <taxon>Viteae</taxon>
        <taxon>Vitis</taxon>
    </lineage>
</organism>
<dbReference type="AlphaFoldDB" id="A0A438HWU8"/>
<dbReference type="PANTHER" id="PTHR11439:SF455">
    <property type="entry name" value="RLK (RECEPTOR-LIKE PROTEIN KINASE) 8, PUTATIVE-RELATED"/>
    <property type="match status" value="1"/>
</dbReference>
<dbReference type="GO" id="GO:0015074">
    <property type="term" value="P:DNA integration"/>
    <property type="evidence" value="ECO:0007669"/>
    <property type="project" value="InterPro"/>
</dbReference>
<reference evidence="2 3" key="1">
    <citation type="journal article" date="2018" name="PLoS Genet.">
        <title>Population sequencing reveals clonal diversity and ancestral inbreeding in the grapevine cultivar Chardonnay.</title>
        <authorList>
            <person name="Roach M.J."/>
            <person name="Johnson D.L."/>
            <person name="Bohlmann J."/>
            <person name="van Vuuren H.J."/>
            <person name="Jones S.J."/>
            <person name="Pretorius I.S."/>
            <person name="Schmidt S.A."/>
            <person name="Borneman A.R."/>
        </authorList>
    </citation>
    <scope>NUCLEOTIDE SEQUENCE [LARGE SCALE GENOMIC DNA]</scope>
    <source>
        <strain evidence="3">cv. Chardonnay</strain>
        <tissue evidence="2">Leaf</tissue>
    </source>
</reference>
<dbReference type="InterPro" id="IPR001584">
    <property type="entry name" value="Integrase_cat-core"/>
</dbReference>
<dbReference type="PROSITE" id="PS50994">
    <property type="entry name" value="INTEGRASE"/>
    <property type="match status" value="1"/>
</dbReference>
<dbReference type="Pfam" id="PF07727">
    <property type="entry name" value="RVT_2"/>
    <property type="match status" value="1"/>
</dbReference>
<dbReference type="InterPro" id="IPR013103">
    <property type="entry name" value="RVT_2"/>
</dbReference>
<dbReference type="EMBL" id="QGNW01000169">
    <property type="protein sequence ID" value="RVW88929.1"/>
    <property type="molecule type" value="Genomic_DNA"/>
</dbReference>
<dbReference type="Gene3D" id="3.30.420.10">
    <property type="entry name" value="Ribonuclease H-like superfamily/Ribonuclease H"/>
    <property type="match status" value="1"/>
</dbReference>
<gene>
    <name evidence="2" type="primary">RE1_2451</name>
    <name evidence="2" type="ORF">CK203_045062</name>
</gene>
<dbReference type="InterPro" id="IPR036397">
    <property type="entry name" value="RNaseH_sf"/>
</dbReference>
<dbReference type="Proteomes" id="UP000288805">
    <property type="component" value="Unassembled WGS sequence"/>
</dbReference>
<accession>A0A438HWU8</accession>
<sequence>MRVHRRAIMLTAATNGVEFTSTCFKAHLRTSGIHHQLSCPYTPVQNGRAERKHRHVTEIGLALLFHSHLSPCFWVDAFNTATYIINQLPTPLLDASNPPSIESAVDFSSSLGSYLMITRAKAGIFKTLHPVNLSVLGSSELLSTLLASTVPKGFKTAAKNPTWLAAMDEEVPGLDYTDTFSPVVKATTVRVVLSLIVTNKWPLRQLDVKNDFLNGYLDRGPRLRKSFVQAMARQVEGQSHEESEPWSTSKPLAKLGKGLAKLSVVRWRETEHFARQKSSNSQGMPKFGRVCQILASQTPSEDDFSEDEWLSFTFLGVMEASFTRKLHSEFATKDLGSLNYFLGLEASSTPDGLFISQLKYARDILTRAQLLDSKPIYIPMVVSQHLIVDGSPFSDPTLYRSLVGALQYLTITRPDIAHAVNSVNQFLHAPTVDHFLAIKRILRYVKGTLHFGLTFRPSTVPSALVAYLDADWASCPILVLPHPTTLFILVTL</sequence>
<dbReference type="SUPFAM" id="SSF53098">
    <property type="entry name" value="Ribonuclease H-like"/>
    <property type="match status" value="1"/>
</dbReference>
<dbReference type="PANTHER" id="PTHR11439">
    <property type="entry name" value="GAG-POL-RELATED RETROTRANSPOSON"/>
    <property type="match status" value="1"/>
</dbReference>